<keyword evidence="2" id="KW-0472">Membrane</keyword>
<keyword evidence="2" id="KW-0812">Transmembrane</keyword>
<feature type="transmembrane region" description="Helical" evidence="2">
    <location>
        <begin position="76"/>
        <end position="102"/>
    </location>
</feature>
<feature type="region of interest" description="Disordered" evidence="1">
    <location>
        <begin position="110"/>
        <end position="195"/>
    </location>
</feature>
<accession>A0A4U7B8G0</accession>
<protein>
    <submittedName>
        <fullName evidence="3">Uncharacterized protein</fullName>
    </submittedName>
</protein>
<sequence length="195" mass="21650">MNPYVALTLTILYWILYPLYWIAYFLIQAVLAIILFFVHPVYSVILFLIQPAIFVGVFLSQLAVLPIDLIKRFETIYIYLGVGGLVGITAGLLIHTLFAFLVSSLGLRPSRAGGGPTAKEHRQARRRKAEKLSLSAPAEPTVERSDTTVQQEKPIKQDRMKLSALPKLTLQGPSPEGKRSLYEQTMAGDADSDGF</sequence>
<feature type="transmembrane region" description="Helical" evidence="2">
    <location>
        <begin position="12"/>
        <end position="37"/>
    </location>
</feature>
<feature type="transmembrane region" description="Helical" evidence="2">
    <location>
        <begin position="44"/>
        <end position="64"/>
    </location>
</feature>
<dbReference type="Proteomes" id="UP000308133">
    <property type="component" value="Unassembled WGS sequence"/>
</dbReference>
<evidence type="ECO:0000256" key="1">
    <source>
        <dbReference type="SAM" id="MobiDB-lite"/>
    </source>
</evidence>
<name>A0A4U7B8G0_9PEZI</name>
<dbReference type="EMBL" id="PTQR01000021">
    <property type="protein sequence ID" value="TKX26011.1"/>
    <property type="molecule type" value="Genomic_DNA"/>
</dbReference>
<reference evidence="3 4" key="1">
    <citation type="submission" date="2018-02" db="EMBL/GenBank/DDBJ databases">
        <title>Draft genome sequences of Elsinoe sp., causing black scab on jojoba.</title>
        <authorList>
            <person name="Stodart B."/>
            <person name="Jeffress S."/>
            <person name="Ash G."/>
            <person name="Arun Chinnappa K."/>
        </authorList>
    </citation>
    <scope>NUCLEOTIDE SEQUENCE [LARGE SCALE GENOMIC DNA]</scope>
    <source>
        <strain evidence="3 4">Hillstone_2</strain>
    </source>
</reference>
<evidence type="ECO:0000256" key="2">
    <source>
        <dbReference type="SAM" id="Phobius"/>
    </source>
</evidence>
<proteinExistence type="predicted"/>
<evidence type="ECO:0000313" key="4">
    <source>
        <dbReference type="Proteomes" id="UP000308133"/>
    </source>
</evidence>
<keyword evidence="2" id="KW-1133">Transmembrane helix</keyword>
<dbReference type="AlphaFoldDB" id="A0A4U7B8G0"/>
<comment type="caution">
    <text evidence="3">The sequence shown here is derived from an EMBL/GenBank/DDBJ whole genome shotgun (WGS) entry which is preliminary data.</text>
</comment>
<evidence type="ECO:0000313" key="3">
    <source>
        <dbReference type="EMBL" id="TKX26011.1"/>
    </source>
</evidence>
<organism evidence="3 4">
    <name type="scientific">Elsinoe australis</name>
    <dbReference type="NCBI Taxonomy" id="40998"/>
    <lineage>
        <taxon>Eukaryota</taxon>
        <taxon>Fungi</taxon>
        <taxon>Dikarya</taxon>
        <taxon>Ascomycota</taxon>
        <taxon>Pezizomycotina</taxon>
        <taxon>Dothideomycetes</taxon>
        <taxon>Dothideomycetidae</taxon>
        <taxon>Myriangiales</taxon>
        <taxon>Elsinoaceae</taxon>
        <taxon>Elsinoe</taxon>
    </lineage>
</organism>
<gene>
    <name evidence="3" type="ORF">C1H76_1858</name>
</gene>